<dbReference type="CDD" id="cd03230">
    <property type="entry name" value="ABC_DR_subfamily_A"/>
    <property type="match status" value="1"/>
</dbReference>
<evidence type="ECO:0000256" key="1">
    <source>
        <dbReference type="ARBA" id="ARBA00022448"/>
    </source>
</evidence>
<dbReference type="PROSITE" id="PS00211">
    <property type="entry name" value="ABC_TRANSPORTER_1"/>
    <property type="match status" value="1"/>
</dbReference>
<evidence type="ECO:0000256" key="3">
    <source>
        <dbReference type="ARBA" id="ARBA00022840"/>
    </source>
</evidence>
<dbReference type="Proteomes" id="UP000194733">
    <property type="component" value="Unassembled WGS sequence"/>
</dbReference>
<gene>
    <name evidence="5" type="ORF">BK724_05285</name>
</gene>
<evidence type="ECO:0000259" key="4">
    <source>
        <dbReference type="PROSITE" id="PS50893"/>
    </source>
</evidence>
<sequence length="238" mass="26511">MSLLILNEVEKSLSERKILKKVSLEINEGDVYGILGPNGAGKSTLLRVIAGLTSIDEGKIEVAGYSLSKYPSEYKKMLGYVPDIPFLYGYLSGREYLNFLGDLWEIERERKRGLVEENLKLVGLLESADAMVTTYSHGMKQKLAIAGALITKPRVLILDEPMTGFDPPSAKFMKDFLKNYAKEGNAVIITTHILELAQHFCNRVGVLSDGNLNVEYNDLENLKKDFETLVVSSMEGIK</sequence>
<feature type="domain" description="ABC transporter" evidence="4">
    <location>
        <begin position="4"/>
        <end position="234"/>
    </location>
</feature>
<dbReference type="EMBL" id="NFCY01000018">
    <property type="protein sequence ID" value="OTX50989.1"/>
    <property type="molecule type" value="Genomic_DNA"/>
</dbReference>
<name>A0A9Q5SJ91_BACTU</name>
<dbReference type="Pfam" id="PF00005">
    <property type="entry name" value="ABC_tran"/>
    <property type="match status" value="1"/>
</dbReference>
<dbReference type="RefSeq" id="WP_065211978.1">
    <property type="nucleotide sequence ID" value="NZ_NFCY01000018.1"/>
</dbReference>
<dbReference type="PANTHER" id="PTHR42939:SF1">
    <property type="entry name" value="ABC TRANSPORTER ATP-BINDING PROTEIN ALBC-RELATED"/>
    <property type="match status" value="1"/>
</dbReference>
<keyword evidence="2" id="KW-0547">Nucleotide-binding</keyword>
<dbReference type="InterPro" id="IPR003593">
    <property type="entry name" value="AAA+_ATPase"/>
</dbReference>
<proteinExistence type="predicted"/>
<keyword evidence="1" id="KW-0813">Transport</keyword>
<accession>A0A9Q5SJ91</accession>
<dbReference type="PROSITE" id="PS50893">
    <property type="entry name" value="ABC_TRANSPORTER_2"/>
    <property type="match status" value="1"/>
</dbReference>
<evidence type="ECO:0000256" key="2">
    <source>
        <dbReference type="ARBA" id="ARBA00022741"/>
    </source>
</evidence>
<dbReference type="InterPro" id="IPR051782">
    <property type="entry name" value="ABC_Transporter_VariousFunc"/>
</dbReference>
<dbReference type="InterPro" id="IPR003439">
    <property type="entry name" value="ABC_transporter-like_ATP-bd"/>
</dbReference>
<comment type="caution">
    <text evidence="5">The sequence shown here is derived from an EMBL/GenBank/DDBJ whole genome shotgun (WGS) entry which is preliminary data.</text>
</comment>
<evidence type="ECO:0000313" key="6">
    <source>
        <dbReference type="Proteomes" id="UP000194733"/>
    </source>
</evidence>
<dbReference type="Gene3D" id="3.40.50.300">
    <property type="entry name" value="P-loop containing nucleotide triphosphate hydrolases"/>
    <property type="match status" value="1"/>
</dbReference>
<dbReference type="SMART" id="SM00382">
    <property type="entry name" value="AAA"/>
    <property type="match status" value="1"/>
</dbReference>
<evidence type="ECO:0000313" key="5">
    <source>
        <dbReference type="EMBL" id="OTX50989.1"/>
    </source>
</evidence>
<dbReference type="GO" id="GO:0005524">
    <property type="term" value="F:ATP binding"/>
    <property type="evidence" value="ECO:0007669"/>
    <property type="project" value="UniProtKB-KW"/>
</dbReference>
<dbReference type="InterPro" id="IPR027417">
    <property type="entry name" value="P-loop_NTPase"/>
</dbReference>
<dbReference type="SUPFAM" id="SSF52540">
    <property type="entry name" value="P-loop containing nucleoside triphosphate hydrolases"/>
    <property type="match status" value="1"/>
</dbReference>
<keyword evidence="3" id="KW-0067">ATP-binding</keyword>
<dbReference type="AlphaFoldDB" id="A0A9Q5SJ91"/>
<organism evidence="5 6">
    <name type="scientific">Bacillus thuringiensis serovar sooncheon</name>
    <dbReference type="NCBI Taxonomy" id="180891"/>
    <lineage>
        <taxon>Bacteria</taxon>
        <taxon>Bacillati</taxon>
        <taxon>Bacillota</taxon>
        <taxon>Bacilli</taxon>
        <taxon>Bacillales</taxon>
        <taxon>Bacillaceae</taxon>
        <taxon>Bacillus</taxon>
        <taxon>Bacillus cereus group</taxon>
    </lineage>
</organism>
<dbReference type="GO" id="GO:0016887">
    <property type="term" value="F:ATP hydrolysis activity"/>
    <property type="evidence" value="ECO:0007669"/>
    <property type="project" value="InterPro"/>
</dbReference>
<reference evidence="5 6" key="1">
    <citation type="submission" date="2016-10" db="EMBL/GenBank/DDBJ databases">
        <title>Comparative genomics of Bacillus thuringiensis reveals a path to pathogens against multiple invertebrate hosts.</title>
        <authorList>
            <person name="Zheng J."/>
            <person name="Gao Q."/>
            <person name="Liu H."/>
            <person name="Peng D."/>
            <person name="Ruan L."/>
            <person name="Sun M."/>
        </authorList>
    </citation>
    <scope>NUCLEOTIDE SEQUENCE [LARGE SCALE GENOMIC DNA]</scope>
    <source>
        <strain evidence="5">BGSC 4BB1</strain>
    </source>
</reference>
<dbReference type="InterPro" id="IPR017871">
    <property type="entry name" value="ABC_transporter-like_CS"/>
</dbReference>
<dbReference type="PANTHER" id="PTHR42939">
    <property type="entry name" value="ABC TRANSPORTER ATP-BINDING PROTEIN ALBC-RELATED"/>
    <property type="match status" value="1"/>
</dbReference>
<protein>
    <submittedName>
        <fullName evidence="5">ABC transporter</fullName>
    </submittedName>
</protein>